<gene>
    <name evidence="4" type="ORF">ACFR99_03940</name>
</gene>
<feature type="transmembrane region" description="Helical" evidence="1">
    <location>
        <begin position="31"/>
        <end position="54"/>
    </location>
</feature>
<dbReference type="Proteomes" id="UP001597076">
    <property type="component" value="Unassembled WGS sequence"/>
</dbReference>
<dbReference type="AlphaFoldDB" id="A0ABD6BDG7"/>
<dbReference type="Pfam" id="PF07411">
    <property type="entry name" value="DUF1508"/>
    <property type="match status" value="4"/>
</dbReference>
<comment type="caution">
    <text evidence="4">The sequence shown here is derived from an EMBL/GenBank/DDBJ whole genome shotgun (WGS) entry which is preliminary data.</text>
</comment>
<evidence type="ECO:0000259" key="2">
    <source>
        <dbReference type="Pfam" id="PF07411"/>
    </source>
</evidence>
<dbReference type="Gene3D" id="2.30.29.80">
    <property type="match status" value="6"/>
</dbReference>
<dbReference type="EMBL" id="JBHUDI010000003">
    <property type="protein sequence ID" value="MFD1562704.1"/>
    <property type="molecule type" value="Genomic_DNA"/>
</dbReference>
<dbReference type="Gene3D" id="3.30.160.160">
    <property type="entry name" value="YegP-like"/>
    <property type="match status" value="1"/>
</dbReference>
<accession>A0ABD6BDG7</accession>
<organism evidence="4 5">
    <name type="scientific">Haloarchaeobius amylolyticus</name>
    <dbReference type="NCBI Taxonomy" id="1198296"/>
    <lineage>
        <taxon>Archaea</taxon>
        <taxon>Methanobacteriati</taxon>
        <taxon>Methanobacteriota</taxon>
        <taxon>Stenosarchaea group</taxon>
        <taxon>Halobacteria</taxon>
        <taxon>Halobacteriales</taxon>
        <taxon>Halorubellaceae</taxon>
        <taxon>Haloarchaeobius</taxon>
    </lineage>
</organism>
<protein>
    <submittedName>
        <fullName evidence="4">DUF1508 domain-containing protein</fullName>
    </submittedName>
</protein>
<reference evidence="4 5" key="1">
    <citation type="journal article" date="2019" name="Int. J. Syst. Evol. Microbiol.">
        <title>The Global Catalogue of Microorganisms (GCM) 10K type strain sequencing project: providing services to taxonomists for standard genome sequencing and annotation.</title>
        <authorList>
            <consortium name="The Broad Institute Genomics Platform"/>
            <consortium name="The Broad Institute Genome Sequencing Center for Infectious Disease"/>
            <person name="Wu L."/>
            <person name="Ma J."/>
        </authorList>
    </citation>
    <scope>NUCLEOTIDE SEQUENCE [LARGE SCALE GENOMIC DNA]</scope>
    <source>
        <strain evidence="4 5">CGMCC 1.12230</strain>
    </source>
</reference>
<dbReference type="Pfam" id="PF23600">
    <property type="entry name" value="CdpA_N"/>
    <property type="match status" value="1"/>
</dbReference>
<name>A0ABD6BDG7_9EURY</name>
<feature type="transmembrane region" description="Helical" evidence="1">
    <location>
        <begin position="96"/>
        <end position="116"/>
    </location>
</feature>
<feature type="transmembrane region" description="Helical" evidence="1">
    <location>
        <begin position="128"/>
        <end position="148"/>
    </location>
</feature>
<feature type="domain" description="DUF1508" evidence="2">
    <location>
        <begin position="747"/>
        <end position="790"/>
    </location>
</feature>
<feature type="transmembrane region" description="Helical" evidence="1">
    <location>
        <begin position="60"/>
        <end position="84"/>
    </location>
</feature>
<feature type="domain" description="DUF1508" evidence="2">
    <location>
        <begin position="574"/>
        <end position="619"/>
    </location>
</feature>
<dbReference type="RefSeq" id="WP_390284587.1">
    <property type="nucleotide sequence ID" value="NZ_JBHUDI010000003.1"/>
</dbReference>
<feature type="domain" description="Cell division protein A N-terminal" evidence="3">
    <location>
        <begin position="10"/>
        <end position="153"/>
    </location>
</feature>
<proteinExistence type="predicted"/>
<dbReference type="InterPro" id="IPR036913">
    <property type="entry name" value="YegP-like_sf"/>
</dbReference>
<keyword evidence="1" id="KW-0812">Transmembrane</keyword>
<sequence length="968" mass="106740">MASRTDIHQNLFQLYEHYVGEPDSSKDVYGYWLFIVGYIIGAAGVATFVIGYAGEAKSYALIRISGVTAATGLALCLFGIVLMLPVRKRGIQASVVGLLVALGGVGFFGWAYPYNWRELGTDYSVEVISVYTLGIGIIAGVTALVPVLTGRKGMFVEEEGQTEDPEILTGDAMESAQFAVFRDENGDWKWHVLHLEALARSTDSAVTRPDATESIERVKSQISSAGLMELTTSAFRLYEDRDGTWQWTLARDDGSVVGACAGEFDERDGAEESVSFLKDEGPDADVIEIEDAAFTYEQRRDQWYWQLVDDDRTPLASSETGHTTQERAEEAARAFAERYDQARVLDIESVGVELCERAAGWTWRFVDADDEVLATSTDEFDTRRDAEKAVEALLPELESASVTVAGEPSYELYASGEEWRYRLVDETEHVVACSPGGAADRDDAAAWTERFGDNAVDAEVVEIEDAAYEVYPAADTAGDEYTFDETETLPAAVEGPEPAPDGGTVVDADTGVDDSGPWNWRLVTADREVVAASTEPHADAETATAAIERVRQQASEADLIEFENAAFQVYEADSGEWRWRLIDEDGNVLADSGEEHTSRGEAAEAMMTLKEQAPDAELLEIETAAFELFVNEDDEWGWRLIDEAGKLVAEDPATHPTRGAARQAMNRLLEHLESDVRTMDRAIFQTYAAEDWHWRFVMPGGETIAVDDEASPTRDELLDAIEDVRETAASAHRHTIGDVTVQLYGTDEWHFRLLDRDREPIADSPVSYGDREAATDGVAALKANASDAPIFAIEDAVVRLDGDDGWSWELVDRDREVIAAAVDTVTSKDALLEAVETVRQLAPMADRVNFDVASFELVAAEDDRWRWRLIDEDGHTVASGTETHETADAAREALADIRELIESASILEIDSVSFELHTAEDGWVWQLIDEYGATMAESTQTYETRTAAREAMNDVKAQAPDGWITFTE</sequence>
<keyword evidence="5" id="KW-1185">Reference proteome</keyword>
<keyword evidence="1" id="KW-1133">Transmembrane helix</keyword>
<feature type="domain" description="DUF1508" evidence="2">
    <location>
        <begin position="861"/>
        <end position="907"/>
    </location>
</feature>
<dbReference type="InterPro" id="IPR055563">
    <property type="entry name" value="CdpA_N"/>
</dbReference>
<dbReference type="InterPro" id="IPR010879">
    <property type="entry name" value="DUF1508"/>
</dbReference>
<evidence type="ECO:0000313" key="5">
    <source>
        <dbReference type="Proteomes" id="UP001597076"/>
    </source>
</evidence>
<dbReference type="SUPFAM" id="SSF160113">
    <property type="entry name" value="YegP-like"/>
    <property type="match status" value="11"/>
</dbReference>
<feature type="domain" description="DUF1508" evidence="2">
    <location>
        <begin position="513"/>
        <end position="561"/>
    </location>
</feature>
<evidence type="ECO:0000256" key="1">
    <source>
        <dbReference type="SAM" id="Phobius"/>
    </source>
</evidence>
<evidence type="ECO:0000313" key="4">
    <source>
        <dbReference type="EMBL" id="MFD1562704.1"/>
    </source>
</evidence>
<keyword evidence="1" id="KW-0472">Membrane</keyword>
<evidence type="ECO:0000259" key="3">
    <source>
        <dbReference type="Pfam" id="PF23600"/>
    </source>
</evidence>